<dbReference type="AlphaFoldDB" id="A0AAV1SLA1"/>
<dbReference type="GO" id="GO:0004497">
    <property type="term" value="F:monooxygenase activity"/>
    <property type="evidence" value="ECO:0007669"/>
    <property type="project" value="InterPro"/>
</dbReference>
<dbReference type="EMBL" id="CAWUPB010001189">
    <property type="protein sequence ID" value="CAK7351713.1"/>
    <property type="molecule type" value="Genomic_DNA"/>
</dbReference>
<protein>
    <submittedName>
        <fullName evidence="4">Uncharacterized protein</fullName>
    </submittedName>
</protein>
<evidence type="ECO:0000256" key="3">
    <source>
        <dbReference type="ARBA" id="ARBA00023004"/>
    </source>
</evidence>
<dbReference type="PANTHER" id="PTHR24286">
    <property type="entry name" value="CYTOCHROME P450 26"/>
    <property type="match status" value="1"/>
</dbReference>
<dbReference type="GO" id="GO:0016125">
    <property type="term" value="P:sterol metabolic process"/>
    <property type="evidence" value="ECO:0007669"/>
    <property type="project" value="TreeGrafter"/>
</dbReference>
<name>A0AAV1SLA1_9ROSI</name>
<proteinExistence type="inferred from homology"/>
<comment type="caution">
    <text evidence="4">The sequence shown here is derived from an EMBL/GenBank/DDBJ whole genome shotgun (WGS) entry which is preliminary data.</text>
</comment>
<sequence length="108" mass="12998">LVKKWLKSSLVIVVGDEAKRIRMILLTFLDPNALEEVCREDGFRYTRSYYDILGRKKELFKWEDVRKMRHSWNVIFEVMRLLPPIYDAFREVIVYFTYVGYTIPKGSK</sequence>
<evidence type="ECO:0000313" key="4">
    <source>
        <dbReference type="EMBL" id="CAK7351713.1"/>
    </source>
</evidence>
<dbReference type="GO" id="GO:0016705">
    <property type="term" value="F:oxidoreductase activity, acting on paired donors, with incorporation or reduction of molecular oxygen"/>
    <property type="evidence" value="ECO:0007669"/>
    <property type="project" value="InterPro"/>
</dbReference>
<dbReference type="InterPro" id="IPR036396">
    <property type="entry name" value="Cyt_P450_sf"/>
</dbReference>
<feature type="non-terminal residue" evidence="4">
    <location>
        <position position="1"/>
    </location>
</feature>
<reference evidence="4 5" key="1">
    <citation type="submission" date="2024-01" db="EMBL/GenBank/DDBJ databases">
        <authorList>
            <person name="Waweru B."/>
        </authorList>
    </citation>
    <scope>NUCLEOTIDE SEQUENCE [LARGE SCALE GENOMIC DNA]</scope>
</reference>
<feature type="non-terminal residue" evidence="4">
    <location>
        <position position="108"/>
    </location>
</feature>
<accession>A0AAV1SLA1</accession>
<comment type="similarity">
    <text evidence="1">Belongs to the cytochrome P450 family.</text>
</comment>
<evidence type="ECO:0000313" key="5">
    <source>
        <dbReference type="Proteomes" id="UP001314170"/>
    </source>
</evidence>
<dbReference type="GO" id="GO:0005506">
    <property type="term" value="F:iron ion binding"/>
    <property type="evidence" value="ECO:0007669"/>
    <property type="project" value="InterPro"/>
</dbReference>
<dbReference type="GO" id="GO:0020037">
    <property type="term" value="F:heme binding"/>
    <property type="evidence" value="ECO:0007669"/>
    <property type="project" value="InterPro"/>
</dbReference>
<keyword evidence="5" id="KW-1185">Reference proteome</keyword>
<evidence type="ECO:0000256" key="2">
    <source>
        <dbReference type="ARBA" id="ARBA00022723"/>
    </source>
</evidence>
<dbReference type="Proteomes" id="UP001314170">
    <property type="component" value="Unassembled WGS sequence"/>
</dbReference>
<evidence type="ECO:0000256" key="1">
    <source>
        <dbReference type="ARBA" id="ARBA00010617"/>
    </source>
</evidence>
<keyword evidence="2" id="KW-0479">Metal-binding</keyword>
<dbReference type="Gene3D" id="1.10.630.10">
    <property type="entry name" value="Cytochrome P450"/>
    <property type="match status" value="1"/>
</dbReference>
<gene>
    <name evidence="4" type="ORF">DCAF_LOCUS23960</name>
</gene>
<dbReference type="SUPFAM" id="SSF48264">
    <property type="entry name" value="Cytochrome P450"/>
    <property type="match status" value="1"/>
</dbReference>
<dbReference type="PANTHER" id="PTHR24286:SF209">
    <property type="entry name" value="BETA-AMYRIN 28-OXIDASE-LIKE"/>
    <property type="match status" value="1"/>
</dbReference>
<keyword evidence="3" id="KW-0408">Iron</keyword>
<organism evidence="4 5">
    <name type="scientific">Dovyalis caffra</name>
    <dbReference type="NCBI Taxonomy" id="77055"/>
    <lineage>
        <taxon>Eukaryota</taxon>
        <taxon>Viridiplantae</taxon>
        <taxon>Streptophyta</taxon>
        <taxon>Embryophyta</taxon>
        <taxon>Tracheophyta</taxon>
        <taxon>Spermatophyta</taxon>
        <taxon>Magnoliopsida</taxon>
        <taxon>eudicotyledons</taxon>
        <taxon>Gunneridae</taxon>
        <taxon>Pentapetalae</taxon>
        <taxon>rosids</taxon>
        <taxon>fabids</taxon>
        <taxon>Malpighiales</taxon>
        <taxon>Salicaceae</taxon>
        <taxon>Flacourtieae</taxon>
        <taxon>Dovyalis</taxon>
    </lineage>
</organism>